<gene>
    <name evidence="1" type="ORF">MOZ64_03775</name>
</gene>
<comment type="caution">
    <text evidence="1">The sequence shown here is derived from an EMBL/GenBank/DDBJ whole genome shotgun (WGS) entry which is preliminary data.</text>
</comment>
<sequence length="110" mass="12704">MIEKIVLNWLKQQLDVPVYTEEPTEKPDSFVLIEKTGASRDNWINHATIAVQSYAISMYEAAKLNELVKKTLDAIVQLDEVGASTLNSDYNFTDTTTKRYRYQCIYDLTY</sequence>
<evidence type="ECO:0008006" key="3">
    <source>
        <dbReference type="Google" id="ProtNLM"/>
    </source>
</evidence>
<name>A0ABU4WK94_9FIRM</name>
<dbReference type="Proteomes" id="UP001285244">
    <property type="component" value="Unassembled WGS sequence"/>
</dbReference>
<organism evidence="1 2">
    <name type="scientific">Absicoccus intestinalis</name>
    <dbReference type="NCBI Taxonomy" id="2926319"/>
    <lineage>
        <taxon>Bacteria</taxon>
        <taxon>Bacillati</taxon>
        <taxon>Bacillota</taxon>
        <taxon>Erysipelotrichia</taxon>
        <taxon>Erysipelotrichales</taxon>
        <taxon>Erysipelotrichaceae</taxon>
        <taxon>Absicoccus</taxon>
    </lineage>
</organism>
<reference evidence="1 2" key="1">
    <citation type="submission" date="2022-03" db="EMBL/GenBank/DDBJ databases">
        <title>Novel taxa within the pig intestine.</title>
        <authorList>
            <person name="Wylensek D."/>
            <person name="Bishof K."/>
            <person name="Afrizal A."/>
            <person name="Clavel T."/>
        </authorList>
    </citation>
    <scope>NUCLEOTIDE SEQUENCE [LARGE SCALE GENOMIC DNA]</scope>
    <source>
        <strain evidence="1 2">Cla-KB-P134</strain>
    </source>
</reference>
<evidence type="ECO:0000313" key="1">
    <source>
        <dbReference type="EMBL" id="MDX8416961.1"/>
    </source>
</evidence>
<evidence type="ECO:0000313" key="2">
    <source>
        <dbReference type="Proteomes" id="UP001285244"/>
    </source>
</evidence>
<dbReference type="EMBL" id="JALBUS010000004">
    <property type="protein sequence ID" value="MDX8416961.1"/>
    <property type="molecule type" value="Genomic_DNA"/>
</dbReference>
<protein>
    <recommendedName>
        <fullName evidence="3">DUF3168 domain-containing protein</fullName>
    </recommendedName>
</protein>
<accession>A0ABU4WK94</accession>
<keyword evidence="2" id="KW-1185">Reference proteome</keyword>
<proteinExistence type="predicted"/>
<dbReference type="RefSeq" id="WP_320325273.1">
    <property type="nucleotide sequence ID" value="NZ_JALBUS010000004.1"/>
</dbReference>